<dbReference type="EMBL" id="CACSLK010034598">
    <property type="protein sequence ID" value="CAA0841947.1"/>
    <property type="molecule type" value="Genomic_DNA"/>
</dbReference>
<keyword evidence="2" id="KW-1185">Reference proteome</keyword>
<evidence type="ECO:0000313" key="1">
    <source>
        <dbReference type="EMBL" id="CAA0841947.1"/>
    </source>
</evidence>
<comment type="caution">
    <text evidence="1">The sequence shown here is derived from an EMBL/GenBank/DDBJ whole genome shotgun (WGS) entry which is preliminary data.</text>
</comment>
<sequence length="135" mass="15804">WPVRQFETPRTSCTGWLARVWPGRQFQSPRPRTITVRSYDQQRYYYAGQAGSSIPRAPAPHGQQVYYADESVAQTGLLTSPHHMTMRTIFLLLDPHRIIHLLLSIHLLHSMRLLHSLRLLHSIRLLFSLLFHDRL</sequence>
<protein>
    <submittedName>
        <fullName evidence="1">Uncharacterized protein</fullName>
    </submittedName>
</protein>
<gene>
    <name evidence="1" type="ORF">SHERM_07821</name>
</gene>
<proteinExistence type="predicted"/>
<dbReference type="Proteomes" id="UP001153555">
    <property type="component" value="Unassembled WGS sequence"/>
</dbReference>
<feature type="non-terminal residue" evidence="1">
    <location>
        <position position="1"/>
    </location>
</feature>
<accession>A0A9N7RRS7</accession>
<dbReference type="AlphaFoldDB" id="A0A9N7RRS7"/>
<evidence type="ECO:0000313" key="2">
    <source>
        <dbReference type="Proteomes" id="UP001153555"/>
    </source>
</evidence>
<name>A0A9N7RRS7_STRHE</name>
<reference evidence="1" key="1">
    <citation type="submission" date="2019-12" db="EMBL/GenBank/DDBJ databases">
        <authorList>
            <person name="Scholes J."/>
        </authorList>
    </citation>
    <scope>NUCLEOTIDE SEQUENCE</scope>
</reference>
<feature type="non-terminal residue" evidence="1">
    <location>
        <position position="135"/>
    </location>
</feature>
<organism evidence="1 2">
    <name type="scientific">Striga hermonthica</name>
    <name type="common">Purple witchweed</name>
    <name type="synonym">Buchnera hermonthica</name>
    <dbReference type="NCBI Taxonomy" id="68872"/>
    <lineage>
        <taxon>Eukaryota</taxon>
        <taxon>Viridiplantae</taxon>
        <taxon>Streptophyta</taxon>
        <taxon>Embryophyta</taxon>
        <taxon>Tracheophyta</taxon>
        <taxon>Spermatophyta</taxon>
        <taxon>Magnoliopsida</taxon>
        <taxon>eudicotyledons</taxon>
        <taxon>Gunneridae</taxon>
        <taxon>Pentapetalae</taxon>
        <taxon>asterids</taxon>
        <taxon>lamiids</taxon>
        <taxon>Lamiales</taxon>
        <taxon>Orobanchaceae</taxon>
        <taxon>Buchnereae</taxon>
        <taxon>Striga</taxon>
    </lineage>
</organism>